<dbReference type="InterPro" id="IPR017438">
    <property type="entry name" value="ATP-NAD_kinase_N"/>
</dbReference>
<keyword evidence="10" id="KW-1185">Reference proteome</keyword>
<dbReference type="RefSeq" id="XP_009495582.1">
    <property type="nucleotide sequence ID" value="XM_009497307.1"/>
</dbReference>
<dbReference type="FunFam" id="2.60.200.30:FF:000009">
    <property type="entry name" value="Poly(P)/ATP NAD kinase"/>
    <property type="match status" value="1"/>
</dbReference>
<keyword evidence="7" id="KW-0520">NAD</keyword>
<dbReference type="HAMAP" id="MF_00361">
    <property type="entry name" value="NAD_kinase"/>
    <property type="match status" value="1"/>
</dbReference>
<dbReference type="STRING" id="691883.A0A058Z7C3"/>
<dbReference type="GO" id="GO:0019674">
    <property type="term" value="P:NAD+ metabolic process"/>
    <property type="evidence" value="ECO:0007669"/>
    <property type="project" value="InterPro"/>
</dbReference>
<dbReference type="Proteomes" id="UP000030693">
    <property type="component" value="Unassembled WGS sequence"/>
</dbReference>
<dbReference type="Gene3D" id="2.60.200.30">
    <property type="entry name" value="Probable inorganic polyphosphate/atp-NAD kinase, domain 2"/>
    <property type="match status" value="1"/>
</dbReference>
<keyword evidence="4" id="KW-0418">Kinase</keyword>
<feature type="compositionally biased region" description="Low complexity" evidence="8">
    <location>
        <begin position="260"/>
        <end position="275"/>
    </location>
</feature>
<dbReference type="GO" id="GO:0003951">
    <property type="term" value="F:NAD+ kinase activity"/>
    <property type="evidence" value="ECO:0007669"/>
    <property type="project" value="InterPro"/>
</dbReference>
<dbReference type="Pfam" id="PF20143">
    <property type="entry name" value="NAD_kinase_C"/>
    <property type="match status" value="1"/>
</dbReference>
<gene>
    <name evidence="9" type="ORF">H696_03441</name>
</gene>
<evidence type="ECO:0000256" key="1">
    <source>
        <dbReference type="ARBA" id="ARBA00010995"/>
    </source>
</evidence>
<evidence type="ECO:0000256" key="6">
    <source>
        <dbReference type="ARBA" id="ARBA00022857"/>
    </source>
</evidence>
<comment type="similarity">
    <text evidence="1">Belongs to the NAD kinase family.</text>
</comment>
<keyword evidence="5" id="KW-0067">ATP-binding</keyword>
<evidence type="ECO:0000313" key="9">
    <source>
        <dbReference type="EMBL" id="KCV69976.1"/>
    </source>
</evidence>
<accession>A0A058Z7C3</accession>
<dbReference type="InterPro" id="IPR017437">
    <property type="entry name" value="ATP-NAD_kinase_PpnK-typ_C"/>
</dbReference>
<evidence type="ECO:0000256" key="5">
    <source>
        <dbReference type="ARBA" id="ARBA00022840"/>
    </source>
</evidence>
<dbReference type="GeneID" id="20528166"/>
<dbReference type="AlphaFoldDB" id="A0A058Z7C3"/>
<evidence type="ECO:0000256" key="7">
    <source>
        <dbReference type="ARBA" id="ARBA00023027"/>
    </source>
</evidence>
<keyword evidence="6" id="KW-0521">NADP</keyword>
<evidence type="ECO:0000256" key="2">
    <source>
        <dbReference type="ARBA" id="ARBA00022679"/>
    </source>
</evidence>
<proteinExistence type="inferred from homology"/>
<evidence type="ECO:0008006" key="11">
    <source>
        <dbReference type="Google" id="ProtNLM"/>
    </source>
</evidence>
<name>A0A058Z7C3_FONAL</name>
<dbReference type="GO" id="GO:0006741">
    <property type="term" value="P:NADP+ biosynthetic process"/>
    <property type="evidence" value="ECO:0007669"/>
    <property type="project" value="InterPro"/>
</dbReference>
<organism evidence="9">
    <name type="scientific">Fonticula alba</name>
    <name type="common">Slime mold</name>
    <dbReference type="NCBI Taxonomy" id="691883"/>
    <lineage>
        <taxon>Eukaryota</taxon>
        <taxon>Rotosphaerida</taxon>
        <taxon>Fonticulaceae</taxon>
        <taxon>Fonticula</taxon>
    </lineage>
</organism>
<dbReference type="PANTHER" id="PTHR20275">
    <property type="entry name" value="NAD KINASE"/>
    <property type="match status" value="1"/>
</dbReference>
<dbReference type="EMBL" id="KB932205">
    <property type="protein sequence ID" value="KCV69976.1"/>
    <property type="molecule type" value="Genomic_DNA"/>
</dbReference>
<evidence type="ECO:0000313" key="10">
    <source>
        <dbReference type="Proteomes" id="UP000030693"/>
    </source>
</evidence>
<dbReference type="InterPro" id="IPR016064">
    <property type="entry name" value="NAD/diacylglycerol_kinase_sf"/>
</dbReference>
<dbReference type="eggNOG" id="KOG2178">
    <property type="taxonomic scope" value="Eukaryota"/>
</dbReference>
<reference evidence="9" key="1">
    <citation type="submission" date="2013-04" db="EMBL/GenBank/DDBJ databases">
        <title>The Genome Sequence of Fonticula alba ATCC 38817.</title>
        <authorList>
            <consortium name="The Broad Institute Genomics Platform"/>
            <person name="Russ C."/>
            <person name="Cuomo C."/>
            <person name="Burger G."/>
            <person name="Gray M.W."/>
            <person name="Holland P.W.H."/>
            <person name="King N."/>
            <person name="Lang F.B.F."/>
            <person name="Roger A.J."/>
            <person name="Ruiz-Trillo I."/>
            <person name="Brown M."/>
            <person name="Walker B."/>
            <person name="Young S."/>
            <person name="Zeng Q."/>
            <person name="Gargeya S."/>
            <person name="Fitzgerald M."/>
            <person name="Haas B."/>
            <person name="Abouelleil A."/>
            <person name="Allen A.W."/>
            <person name="Alvarado L."/>
            <person name="Arachchi H.M."/>
            <person name="Berlin A.M."/>
            <person name="Chapman S.B."/>
            <person name="Gainer-Dewar J."/>
            <person name="Goldberg J."/>
            <person name="Griggs A."/>
            <person name="Gujja S."/>
            <person name="Hansen M."/>
            <person name="Howarth C."/>
            <person name="Imamovic A."/>
            <person name="Ireland A."/>
            <person name="Larimer J."/>
            <person name="McCowan C."/>
            <person name="Murphy C."/>
            <person name="Pearson M."/>
            <person name="Poon T.W."/>
            <person name="Priest M."/>
            <person name="Roberts A."/>
            <person name="Saif S."/>
            <person name="Shea T."/>
            <person name="Sisk P."/>
            <person name="Sykes S."/>
            <person name="Wortman J."/>
            <person name="Nusbaum C."/>
            <person name="Birren B."/>
        </authorList>
    </citation>
    <scope>NUCLEOTIDE SEQUENCE [LARGE SCALE GENOMIC DNA]</scope>
    <source>
        <strain evidence="9">ATCC 38817</strain>
    </source>
</reference>
<protein>
    <recommendedName>
        <fullName evidence="11">NAD+ kinase</fullName>
    </recommendedName>
</protein>
<dbReference type="OrthoDB" id="24581at2759"/>
<keyword evidence="2" id="KW-0808">Transferase</keyword>
<sequence length="543" mass="57274">MSSVAQRVYSRFAHLPRRVPLRLISQVGQPVGPIPANPLSQAPDPLTFDSAAATAAGQEASVQPGPASLATPLNLTGCGMNLPSGARLEGGPICSEHIDDVNGQILSRSVSNLFSLKWSTPPRNILLIAKKGDISVTRAFSRIVRDLLRVSELSAGGPVTHGMSPSLNVRIAELLDQSSGVPHHPASGLLGALSTSLPGAADDNHPLAASGPGASPRFNIIVEDHMLEEYRRMLTPASALASACYPVPDDDYADVGHPATGSPQPGTPGQQPTQSASPTLPPNLIGYSSINRSELADVVDLVVAIGGDGTLLHVSSLFQGSPVPPVMALSMGTLGFLMPFRVDSFGSILRQALEEPVAFVPRMRLHCTIVDADGKVKDEYHALNETTLHRGNNTSPAFMDIMIDGKYMTETIADGLIIATPTGSTAYSLSAGGPVVHPSVRSLLLTPICPRSLSFRPAVLPPDCSISLRLAAGSRSSAEVSFDGRNNLKLDFRETLHVRASPFPLPALVPQKLSPSGAPVANNTDWVHDIKTLLKWNQKWGSG</sequence>
<evidence type="ECO:0000256" key="4">
    <source>
        <dbReference type="ARBA" id="ARBA00022777"/>
    </source>
</evidence>
<dbReference type="PANTHER" id="PTHR20275:SF26">
    <property type="entry name" value="NADH KINASE POS5, MITOCHONDRIAL"/>
    <property type="match status" value="1"/>
</dbReference>
<dbReference type="GO" id="GO:0005524">
    <property type="term" value="F:ATP binding"/>
    <property type="evidence" value="ECO:0007669"/>
    <property type="project" value="UniProtKB-KW"/>
</dbReference>
<dbReference type="Gene3D" id="3.40.50.10330">
    <property type="entry name" value="Probable inorganic polyphosphate/atp-NAD kinase, domain 1"/>
    <property type="match status" value="1"/>
</dbReference>
<evidence type="ECO:0000256" key="8">
    <source>
        <dbReference type="SAM" id="MobiDB-lite"/>
    </source>
</evidence>
<dbReference type="Pfam" id="PF01513">
    <property type="entry name" value="NAD_kinase"/>
    <property type="match status" value="1"/>
</dbReference>
<evidence type="ECO:0000256" key="3">
    <source>
        <dbReference type="ARBA" id="ARBA00022741"/>
    </source>
</evidence>
<feature type="region of interest" description="Disordered" evidence="8">
    <location>
        <begin position="251"/>
        <end position="282"/>
    </location>
</feature>
<dbReference type="InterPro" id="IPR002504">
    <property type="entry name" value="NADK"/>
</dbReference>
<dbReference type="SUPFAM" id="SSF111331">
    <property type="entry name" value="NAD kinase/diacylglycerol kinase-like"/>
    <property type="match status" value="1"/>
</dbReference>
<keyword evidence="3" id="KW-0547">Nucleotide-binding</keyword>